<proteinExistence type="predicted"/>
<feature type="non-terminal residue" evidence="1">
    <location>
        <position position="1"/>
    </location>
</feature>
<evidence type="ECO:0000313" key="1">
    <source>
        <dbReference type="EMBL" id="KZP03031.1"/>
    </source>
</evidence>
<dbReference type="AlphaFoldDB" id="A0A167TKI6"/>
<sequence>ICHVVLVASAERADAEVPEEGLLGPLGLAVDQAVEGREREGEARARVVLLAGARVEVRQLAHLAFRRVLVALLAEVEALTLEHGLRRGAGRLLAVVDGGVAAREVERARGRDAQQLGRQPQLDARQPRGLQAREQPLLHGAHLEDREELPVAPLLRRQPLALAHALPLLQQEDALLARGPLPARVRVPEELVAQVVAVQALAEPQLGQLRREAAEQAPPPLEPRVRQDLHAHAALLHLPGRLRAPPAEHGPLLLPELDALVEQQPLEQEPQAQVELQREVLLALLQEEAQARLQRRPALGERREARVEAAQEQLALRVQELVADREAAVLSVEELAPALVVAVLGHLLAALPLQDEEQAPGLALVRALRDEEQHLPGHQRGLGRLRLAQLALRLLGHHRQILVREEREEALALRPLQAHVEHAESQLLAQLRQALALALDHLLPALARLPRAPLPPQLVERDREHQERTPPDSYTGSVTLRSLPIATVKYSIIPCKQHGR</sequence>
<dbReference type="Proteomes" id="UP000076532">
    <property type="component" value="Unassembled WGS sequence"/>
</dbReference>
<dbReference type="EMBL" id="KV418191">
    <property type="protein sequence ID" value="KZP03031.1"/>
    <property type="molecule type" value="Genomic_DNA"/>
</dbReference>
<name>A0A167TKI6_9AGAM</name>
<gene>
    <name evidence="1" type="ORF">FIBSPDRAFT_969377</name>
</gene>
<accession>A0A167TKI6</accession>
<keyword evidence="2" id="KW-1185">Reference proteome</keyword>
<reference evidence="1 2" key="1">
    <citation type="journal article" date="2016" name="Mol. Biol. Evol.">
        <title>Comparative Genomics of Early-Diverging Mushroom-Forming Fungi Provides Insights into the Origins of Lignocellulose Decay Capabilities.</title>
        <authorList>
            <person name="Nagy L.G."/>
            <person name="Riley R."/>
            <person name="Tritt A."/>
            <person name="Adam C."/>
            <person name="Daum C."/>
            <person name="Floudas D."/>
            <person name="Sun H."/>
            <person name="Yadav J.S."/>
            <person name="Pangilinan J."/>
            <person name="Larsson K.H."/>
            <person name="Matsuura K."/>
            <person name="Barry K."/>
            <person name="Labutti K."/>
            <person name="Kuo R."/>
            <person name="Ohm R.A."/>
            <person name="Bhattacharya S.S."/>
            <person name="Shirouzu T."/>
            <person name="Yoshinaga Y."/>
            <person name="Martin F.M."/>
            <person name="Grigoriev I.V."/>
            <person name="Hibbett D.S."/>
        </authorList>
    </citation>
    <scope>NUCLEOTIDE SEQUENCE [LARGE SCALE GENOMIC DNA]</scope>
    <source>
        <strain evidence="1 2">CBS 109695</strain>
    </source>
</reference>
<protein>
    <submittedName>
        <fullName evidence="1">Uncharacterized protein</fullName>
    </submittedName>
</protein>
<evidence type="ECO:0000313" key="2">
    <source>
        <dbReference type="Proteomes" id="UP000076532"/>
    </source>
</evidence>
<organism evidence="1 2">
    <name type="scientific">Athelia psychrophila</name>
    <dbReference type="NCBI Taxonomy" id="1759441"/>
    <lineage>
        <taxon>Eukaryota</taxon>
        <taxon>Fungi</taxon>
        <taxon>Dikarya</taxon>
        <taxon>Basidiomycota</taxon>
        <taxon>Agaricomycotina</taxon>
        <taxon>Agaricomycetes</taxon>
        <taxon>Agaricomycetidae</taxon>
        <taxon>Atheliales</taxon>
        <taxon>Atheliaceae</taxon>
        <taxon>Athelia</taxon>
    </lineage>
</organism>